<feature type="transmembrane region" description="Helical" evidence="6">
    <location>
        <begin position="320"/>
        <end position="341"/>
    </location>
</feature>
<dbReference type="Pfam" id="PF07690">
    <property type="entry name" value="MFS_1"/>
    <property type="match status" value="1"/>
</dbReference>
<feature type="transmembrane region" description="Helical" evidence="6">
    <location>
        <begin position="215"/>
        <end position="233"/>
    </location>
</feature>
<dbReference type="Proteomes" id="UP000800038">
    <property type="component" value="Unassembled WGS sequence"/>
</dbReference>
<dbReference type="CDD" id="cd17476">
    <property type="entry name" value="MFS_Amf1_MDR_like"/>
    <property type="match status" value="1"/>
</dbReference>
<feature type="transmembrane region" description="Helical" evidence="6">
    <location>
        <begin position="187"/>
        <end position="209"/>
    </location>
</feature>
<dbReference type="InterPro" id="IPR020846">
    <property type="entry name" value="MFS_dom"/>
</dbReference>
<dbReference type="GO" id="GO:0016020">
    <property type="term" value="C:membrane"/>
    <property type="evidence" value="ECO:0007669"/>
    <property type="project" value="UniProtKB-SubCell"/>
</dbReference>
<accession>A0A6A5T2X4</accession>
<keyword evidence="3 6" id="KW-1133">Transmembrane helix</keyword>
<feature type="domain" description="Major facilitator superfamily (MFS) profile" evidence="7">
    <location>
        <begin position="54"/>
        <end position="516"/>
    </location>
</feature>
<feature type="transmembrane region" description="Helical" evidence="6">
    <location>
        <begin position="285"/>
        <end position="308"/>
    </location>
</feature>
<evidence type="ECO:0000256" key="5">
    <source>
        <dbReference type="SAM" id="MobiDB-lite"/>
    </source>
</evidence>
<dbReference type="AlphaFoldDB" id="A0A6A5T2X4"/>
<name>A0A6A5T2X4_9PLEO</name>
<keyword evidence="4 6" id="KW-0472">Membrane</keyword>
<dbReference type="PANTHER" id="PTHR42718:SF1">
    <property type="entry name" value="LOW AFFINITY AMMONIUM TRANSPORTER"/>
    <property type="match status" value="1"/>
</dbReference>
<dbReference type="Gene3D" id="1.20.1250.20">
    <property type="entry name" value="MFS general substrate transporter like domains"/>
    <property type="match status" value="2"/>
</dbReference>
<evidence type="ECO:0000256" key="4">
    <source>
        <dbReference type="ARBA" id="ARBA00023136"/>
    </source>
</evidence>
<feature type="transmembrane region" description="Helical" evidence="6">
    <location>
        <begin position="253"/>
        <end position="273"/>
    </location>
</feature>
<evidence type="ECO:0000256" key="6">
    <source>
        <dbReference type="SAM" id="Phobius"/>
    </source>
</evidence>
<dbReference type="PROSITE" id="PS50850">
    <property type="entry name" value="MFS"/>
    <property type="match status" value="1"/>
</dbReference>
<dbReference type="PANTHER" id="PTHR42718">
    <property type="entry name" value="MAJOR FACILITATOR SUPERFAMILY MULTIDRUG TRANSPORTER MFSC"/>
    <property type="match status" value="1"/>
</dbReference>
<evidence type="ECO:0000259" key="7">
    <source>
        <dbReference type="PROSITE" id="PS50850"/>
    </source>
</evidence>
<feature type="transmembrane region" description="Helical" evidence="6">
    <location>
        <begin position="93"/>
        <end position="112"/>
    </location>
</feature>
<feature type="transmembrane region" description="Helical" evidence="6">
    <location>
        <begin position="449"/>
        <end position="472"/>
    </location>
</feature>
<protein>
    <submittedName>
        <fullName evidence="8">MFS general substrate transporter</fullName>
    </submittedName>
</protein>
<dbReference type="InterPro" id="IPR011701">
    <property type="entry name" value="MFS"/>
</dbReference>
<evidence type="ECO:0000256" key="2">
    <source>
        <dbReference type="ARBA" id="ARBA00022692"/>
    </source>
</evidence>
<evidence type="ECO:0000313" key="9">
    <source>
        <dbReference type="Proteomes" id="UP000800038"/>
    </source>
</evidence>
<dbReference type="OrthoDB" id="2428527at2759"/>
<feature type="transmembrane region" description="Helical" evidence="6">
    <location>
        <begin position="361"/>
        <end position="380"/>
    </location>
</feature>
<dbReference type="SUPFAM" id="SSF103473">
    <property type="entry name" value="MFS general substrate transporter"/>
    <property type="match status" value="1"/>
</dbReference>
<evidence type="ECO:0000313" key="8">
    <source>
        <dbReference type="EMBL" id="KAF1946384.1"/>
    </source>
</evidence>
<feature type="transmembrane region" description="Helical" evidence="6">
    <location>
        <begin position="492"/>
        <end position="513"/>
    </location>
</feature>
<dbReference type="InterPro" id="IPR036259">
    <property type="entry name" value="MFS_trans_sf"/>
</dbReference>
<feature type="transmembrane region" description="Helical" evidence="6">
    <location>
        <begin position="412"/>
        <end position="437"/>
    </location>
</feature>
<gene>
    <name evidence="8" type="ORF">EJ02DRAFT_499934</name>
</gene>
<comment type="subcellular location">
    <subcellularLocation>
        <location evidence="1">Membrane</location>
        <topology evidence="1">Multi-pass membrane protein</topology>
    </subcellularLocation>
</comment>
<feature type="transmembrane region" description="Helical" evidence="6">
    <location>
        <begin position="124"/>
        <end position="151"/>
    </location>
</feature>
<organism evidence="8 9">
    <name type="scientific">Clathrospora elynae</name>
    <dbReference type="NCBI Taxonomy" id="706981"/>
    <lineage>
        <taxon>Eukaryota</taxon>
        <taxon>Fungi</taxon>
        <taxon>Dikarya</taxon>
        <taxon>Ascomycota</taxon>
        <taxon>Pezizomycotina</taxon>
        <taxon>Dothideomycetes</taxon>
        <taxon>Pleosporomycetidae</taxon>
        <taxon>Pleosporales</taxon>
        <taxon>Diademaceae</taxon>
        <taxon>Clathrospora</taxon>
    </lineage>
</organism>
<reference evidence="8" key="1">
    <citation type="journal article" date="2020" name="Stud. Mycol.">
        <title>101 Dothideomycetes genomes: a test case for predicting lifestyles and emergence of pathogens.</title>
        <authorList>
            <person name="Haridas S."/>
            <person name="Albert R."/>
            <person name="Binder M."/>
            <person name="Bloem J."/>
            <person name="Labutti K."/>
            <person name="Salamov A."/>
            <person name="Andreopoulos B."/>
            <person name="Baker S."/>
            <person name="Barry K."/>
            <person name="Bills G."/>
            <person name="Bluhm B."/>
            <person name="Cannon C."/>
            <person name="Castanera R."/>
            <person name="Culley D."/>
            <person name="Daum C."/>
            <person name="Ezra D."/>
            <person name="Gonzalez J."/>
            <person name="Henrissat B."/>
            <person name="Kuo A."/>
            <person name="Liang C."/>
            <person name="Lipzen A."/>
            <person name="Lutzoni F."/>
            <person name="Magnuson J."/>
            <person name="Mondo S."/>
            <person name="Nolan M."/>
            <person name="Ohm R."/>
            <person name="Pangilinan J."/>
            <person name="Park H.-J."/>
            <person name="Ramirez L."/>
            <person name="Alfaro M."/>
            <person name="Sun H."/>
            <person name="Tritt A."/>
            <person name="Yoshinaga Y."/>
            <person name="Zwiers L.-H."/>
            <person name="Turgeon B."/>
            <person name="Goodwin S."/>
            <person name="Spatafora J."/>
            <person name="Crous P."/>
            <person name="Grigoriev I."/>
        </authorList>
    </citation>
    <scope>NUCLEOTIDE SEQUENCE</scope>
    <source>
        <strain evidence="8">CBS 161.51</strain>
    </source>
</reference>
<sequence length="529" mass="57078">MSDLSSKEAFPNADTRTNSTPEHPAGRPDVESNDVPKKDEHVYLAETLSTPRQILFIATVCMAMYTNQIGLGNTVGIVGVIGESFGLTTAGEMSWLLAGYSLSIGTFILIAGRLGDQFGHKRMFVIGMGWYALWSLIAGFAVYSTYILFIFARVFQGMGPATTLPNALAILASAYSPGPRKNMAFAWFGGAAPFGAISGLAFGGLFALAWWPWTFWSQGIALAALTAFSAWAIPNQHVSDKATHKTRGERIKFMDIPGCITGVASLVLINFAWNQAVVVGWEQPYVYVCLILGALFAAAFFLIEVYWAENPIIPFASFNVDIAFVFGCTATGWATFGIWVFYFSQLVLNIRGISPLLLAAWYAPVIPSGLLSALAVGKLLGKISASWIMLIGQVAYLVGSILAATMPVDSNYWTYFFFSVIIICVGMDSSFPAAAIIFSDAVPPKYQGIGASVVLTIVNYSISLGLGFAGTVEREINHGAHNKADELLGYRGALWMSVGLSGLGFVFSLIFLAKEKLRGRKGAVTEEKM</sequence>
<feature type="transmembrane region" description="Helical" evidence="6">
    <location>
        <begin position="54"/>
        <end position="81"/>
    </location>
</feature>
<keyword evidence="2 6" id="KW-0812">Transmembrane</keyword>
<evidence type="ECO:0000256" key="3">
    <source>
        <dbReference type="ARBA" id="ARBA00022989"/>
    </source>
</evidence>
<feature type="compositionally biased region" description="Basic and acidic residues" evidence="5">
    <location>
        <begin position="24"/>
        <end position="36"/>
    </location>
</feature>
<evidence type="ECO:0000256" key="1">
    <source>
        <dbReference type="ARBA" id="ARBA00004141"/>
    </source>
</evidence>
<feature type="region of interest" description="Disordered" evidence="5">
    <location>
        <begin position="1"/>
        <end position="36"/>
    </location>
</feature>
<dbReference type="GO" id="GO:0022857">
    <property type="term" value="F:transmembrane transporter activity"/>
    <property type="evidence" value="ECO:0007669"/>
    <property type="project" value="InterPro"/>
</dbReference>
<dbReference type="EMBL" id="ML976003">
    <property type="protein sequence ID" value="KAF1946384.1"/>
    <property type="molecule type" value="Genomic_DNA"/>
</dbReference>
<feature type="transmembrane region" description="Helical" evidence="6">
    <location>
        <begin position="387"/>
        <end position="406"/>
    </location>
</feature>
<keyword evidence="9" id="KW-1185">Reference proteome</keyword>
<proteinExistence type="predicted"/>